<accession>A0A916ZSP6</accession>
<name>A0A916ZSP6_9SPHN</name>
<organism evidence="3 4">
    <name type="scientific">Sandarakinorhabdus glacialis</name>
    <dbReference type="NCBI Taxonomy" id="1614636"/>
    <lineage>
        <taxon>Bacteria</taxon>
        <taxon>Pseudomonadati</taxon>
        <taxon>Pseudomonadota</taxon>
        <taxon>Alphaproteobacteria</taxon>
        <taxon>Sphingomonadales</taxon>
        <taxon>Sphingosinicellaceae</taxon>
        <taxon>Sandarakinorhabdus</taxon>
    </lineage>
</organism>
<feature type="compositionally biased region" description="Polar residues" evidence="1">
    <location>
        <begin position="148"/>
        <end position="159"/>
    </location>
</feature>
<comment type="caution">
    <text evidence="3">The sequence shown here is derived from an EMBL/GenBank/DDBJ whole genome shotgun (WGS) entry which is preliminary data.</text>
</comment>
<dbReference type="PANTHER" id="PTHR36505:SF1">
    <property type="entry name" value="BLR1072 PROTEIN"/>
    <property type="match status" value="1"/>
</dbReference>
<dbReference type="PANTHER" id="PTHR36505">
    <property type="entry name" value="BLR1072 PROTEIN"/>
    <property type="match status" value="1"/>
</dbReference>
<protein>
    <recommendedName>
        <fullName evidence="2">PRC-barrel domain-containing protein</fullName>
    </recommendedName>
</protein>
<dbReference type="SUPFAM" id="SSF50346">
    <property type="entry name" value="PRC-barrel domain"/>
    <property type="match status" value="1"/>
</dbReference>
<proteinExistence type="predicted"/>
<dbReference type="Proteomes" id="UP000635071">
    <property type="component" value="Unassembled WGS sequence"/>
</dbReference>
<dbReference type="Gene3D" id="2.30.30.240">
    <property type="entry name" value="PRC-barrel domain"/>
    <property type="match status" value="1"/>
</dbReference>
<evidence type="ECO:0000313" key="4">
    <source>
        <dbReference type="Proteomes" id="UP000635071"/>
    </source>
</evidence>
<reference evidence="3" key="1">
    <citation type="journal article" date="2014" name="Int. J. Syst. Evol. Microbiol.">
        <title>Complete genome sequence of Corynebacterium casei LMG S-19264T (=DSM 44701T), isolated from a smear-ripened cheese.</title>
        <authorList>
            <consortium name="US DOE Joint Genome Institute (JGI-PGF)"/>
            <person name="Walter F."/>
            <person name="Albersmeier A."/>
            <person name="Kalinowski J."/>
            <person name="Ruckert C."/>
        </authorList>
    </citation>
    <scope>NUCLEOTIDE SEQUENCE</scope>
    <source>
        <strain evidence="3">CGMCC 1.15519</strain>
    </source>
</reference>
<feature type="region of interest" description="Disordered" evidence="1">
    <location>
        <begin position="135"/>
        <end position="159"/>
    </location>
</feature>
<evidence type="ECO:0000313" key="3">
    <source>
        <dbReference type="EMBL" id="GGE12022.1"/>
    </source>
</evidence>
<evidence type="ECO:0000259" key="2">
    <source>
        <dbReference type="Pfam" id="PF05239"/>
    </source>
</evidence>
<dbReference type="Pfam" id="PF05239">
    <property type="entry name" value="PRC"/>
    <property type="match status" value="1"/>
</dbReference>
<evidence type="ECO:0000256" key="1">
    <source>
        <dbReference type="SAM" id="MobiDB-lite"/>
    </source>
</evidence>
<dbReference type="EMBL" id="BMJM01000005">
    <property type="protein sequence ID" value="GGE12022.1"/>
    <property type="molecule type" value="Genomic_DNA"/>
</dbReference>
<gene>
    <name evidence="3" type="ORF">GCM10011529_17950</name>
</gene>
<dbReference type="AlphaFoldDB" id="A0A916ZSP6"/>
<dbReference type="RefSeq" id="WP_188762602.1">
    <property type="nucleotide sequence ID" value="NZ_BMJM01000005.1"/>
</dbReference>
<reference evidence="3" key="2">
    <citation type="submission" date="2020-09" db="EMBL/GenBank/DDBJ databases">
        <authorList>
            <person name="Sun Q."/>
            <person name="Zhou Y."/>
        </authorList>
    </citation>
    <scope>NUCLEOTIDE SEQUENCE</scope>
    <source>
        <strain evidence="3">CGMCC 1.15519</strain>
    </source>
</reference>
<feature type="domain" description="PRC-barrel" evidence="2">
    <location>
        <begin position="21"/>
        <end position="84"/>
    </location>
</feature>
<keyword evidence="4" id="KW-1185">Reference proteome</keyword>
<dbReference type="InterPro" id="IPR027275">
    <property type="entry name" value="PRC-brl_dom"/>
</dbReference>
<sequence>MSSETPTASSYDTSRAPSALIAADRVKGTPVYNANDEKLGSIDSIMIDKRSGKVAYAVMSFGGFLGIGEQYHPLPWDVLDYDPEIGGYRVALDRSTLEGAPSYERNAIDEFDYDSHGGVIDNYYGVEIARRSNFPGAPEPDVARGTRTDANGNQTTDRY</sequence>
<dbReference type="InterPro" id="IPR011033">
    <property type="entry name" value="PRC_barrel-like_sf"/>
</dbReference>